<evidence type="ECO:0000259" key="4">
    <source>
        <dbReference type="Pfam" id="PF02902"/>
    </source>
</evidence>
<dbReference type="InterPro" id="IPR038765">
    <property type="entry name" value="Papain-like_cys_pep_sf"/>
</dbReference>
<gene>
    <name evidence="5" type="ORF">NCTC13160_03883</name>
</gene>
<dbReference type="KEGG" id="ppnm:LV28_19685"/>
<dbReference type="GO" id="GO:0008234">
    <property type="term" value="F:cysteine-type peptidase activity"/>
    <property type="evidence" value="ECO:0007669"/>
    <property type="project" value="InterPro"/>
</dbReference>
<feature type="region of interest" description="Disordered" evidence="3">
    <location>
        <begin position="320"/>
        <end position="344"/>
    </location>
</feature>
<evidence type="ECO:0000256" key="1">
    <source>
        <dbReference type="ARBA" id="ARBA00022670"/>
    </source>
</evidence>
<keyword evidence="1" id="KW-0645">Protease</keyword>
<dbReference type="EMBL" id="UGSG01000001">
    <property type="protein sequence ID" value="SUA80704.1"/>
    <property type="molecule type" value="Genomic_DNA"/>
</dbReference>
<protein>
    <recommendedName>
        <fullName evidence="4">Ubiquitin-like protease family profile domain-containing protein</fullName>
    </recommendedName>
</protein>
<evidence type="ECO:0000256" key="2">
    <source>
        <dbReference type="ARBA" id="ARBA00022801"/>
    </source>
</evidence>
<organism evidence="5 6">
    <name type="scientific">Pandoraea pnomenusa</name>
    <dbReference type="NCBI Taxonomy" id="93220"/>
    <lineage>
        <taxon>Bacteria</taxon>
        <taxon>Pseudomonadati</taxon>
        <taxon>Pseudomonadota</taxon>
        <taxon>Betaproteobacteria</taxon>
        <taxon>Burkholderiales</taxon>
        <taxon>Burkholderiaceae</taxon>
        <taxon>Pandoraea</taxon>
    </lineage>
</organism>
<feature type="domain" description="Ubiquitin-like protease family profile" evidence="4">
    <location>
        <begin position="272"/>
        <end position="302"/>
    </location>
</feature>
<accession>A0A378YUA2</accession>
<dbReference type="InterPro" id="IPR003653">
    <property type="entry name" value="Peptidase_C48_C"/>
</dbReference>
<dbReference type="Pfam" id="PF02902">
    <property type="entry name" value="Peptidase_C48"/>
    <property type="match status" value="1"/>
</dbReference>
<keyword evidence="2" id="KW-0378">Hydrolase</keyword>
<dbReference type="SUPFAM" id="SSF54001">
    <property type="entry name" value="Cysteine proteinases"/>
    <property type="match status" value="1"/>
</dbReference>
<dbReference type="Proteomes" id="UP000254573">
    <property type="component" value="Unassembled WGS sequence"/>
</dbReference>
<reference evidence="5 6" key="1">
    <citation type="submission" date="2018-06" db="EMBL/GenBank/DDBJ databases">
        <authorList>
            <consortium name="Pathogen Informatics"/>
            <person name="Doyle S."/>
        </authorList>
    </citation>
    <scope>NUCLEOTIDE SEQUENCE [LARGE SCALE GENOMIC DNA]</scope>
    <source>
        <strain evidence="5 6">NCTC13160</strain>
    </source>
</reference>
<sequence length="439" mass="48005">MHRLLEGLSHSNHQTATMAAREHITWLGDANVSDQVGHWEESLPVLLNGMLRGDKCSEYICKALMRVALDNESLRPVIEQYAHEFTHCLIANRDLSDDGYVPTPAPPTTETLADVINEFRFTNAPEILYLAGSHAQKKGDLREEARIHLALARDTNAWALTDVTPYNFRDEAPEAQEPKLLTWADKEQSHFLWNETRLVTFNEIGPYLSRRGFHGSSTSRRDAIALQISGPTNVGEAAQSADVSQKSLIKAIKSAGFDVGAADVYTCDRVPDLSFVPINLQEHWSLLIIQRDGAHAVVFDSNLCDAHALAFDTGTPEAAGARNAIPEGSSAGSQPLVPKSPNPKRQAAYDALFGSLIKLGVKQTRLTGGALQRDTPNACGVLMAAAALELSNTSAQTWITALDLYIETLSRRTAQTATHDIQRRRGELLADALDALRGL</sequence>
<dbReference type="AlphaFoldDB" id="A0A378YUA2"/>
<proteinExistence type="predicted"/>
<evidence type="ECO:0000256" key="3">
    <source>
        <dbReference type="SAM" id="MobiDB-lite"/>
    </source>
</evidence>
<evidence type="ECO:0000313" key="6">
    <source>
        <dbReference type="Proteomes" id="UP000254573"/>
    </source>
</evidence>
<dbReference type="GO" id="GO:0006508">
    <property type="term" value="P:proteolysis"/>
    <property type="evidence" value="ECO:0007669"/>
    <property type="project" value="UniProtKB-KW"/>
</dbReference>
<name>A0A378YUA2_9BURK</name>
<evidence type="ECO:0000313" key="5">
    <source>
        <dbReference type="EMBL" id="SUA80704.1"/>
    </source>
</evidence>